<evidence type="ECO:0000256" key="5">
    <source>
        <dbReference type="ARBA" id="ARBA00023315"/>
    </source>
</evidence>
<keyword evidence="2" id="KW-0444">Lipid biosynthesis</keyword>
<dbReference type="GO" id="GO:0043810">
    <property type="term" value="F:ornithine-acyl [acyl carrier protein] N-acyltransferase activity"/>
    <property type="evidence" value="ECO:0007669"/>
    <property type="project" value="UniProtKB-EC"/>
</dbReference>
<name>A0A1G6BK66_9HYPH</name>
<dbReference type="InterPro" id="IPR016181">
    <property type="entry name" value="Acyl_CoA_acyltransferase"/>
</dbReference>
<evidence type="ECO:0000256" key="8">
    <source>
        <dbReference type="ARBA" id="ARBA00039866"/>
    </source>
</evidence>
<keyword evidence="3" id="KW-0808">Transferase</keyword>
<comment type="function">
    <text evidence="9">Catalyzes the first step in the biosynthesis of ornithine lipids, which are phosphorus-free membrane lipids. Catalyzes the 3-hydroxyacyl-acyl carrier protein-dependent acylation of ornithine to form lyso-ornithine lipid (LOL).</text>
</comment>
<evidence type="ECO:0000256" key="9">
    <source>
        <dbReference type="ARBA" id="ARBA00045724"/>
    </source>
</evidence>
<dbReference type="InterPro" id="IPR052351">
    <property type="entry name" value="Ornithine_N-alpha-AT"/>
</dbReference>
<dbReference type="GO" id="GO:0006629">
    <property type="term" value="P:lipid metabolic process"/>
    <property type="evidence" value="ECO:0007669"/>
    <property type="project" value="UniProtKB-KW"/>
</dbReference>
<evidence type="ECO:0000313" key="11">
    <source>
        <dbReference type="EMBL" id="SDB20975.1"/>
    </source>
</evidence>
<comment type="similarity">
    <text evidence="6">Belongs to the acetyltransferase family. OlsB subfamily.</text>
</comment>
<dbReference type="SUPFAM" id="SSF55729">
    <property type="entry name" value="Acyl-CoA N-acyltransferases (Nat)"/>
    <property type="match status" value="1"/>
</dbReference>
<keyword evidence="4" id="KW-0443">Lipid metabolism</keyword>
<dbReference type="Proteomes" id="UP000199071">
    <property type="component" value="Unassembled WGS sequence"/>
</dbReference>
<evidence type="ECO:0000256" key="4">
    <source>
        <dbReference type="ARBA" id="ARBA00023098"/>
    </source>
</evidence>
<evidence type="ECO:0000256" key="3">
    <source>
        <dbReference type="ARBA" id="ARBA00022679"/>
    </source>
</evidence>
<dbReference type="Pfam" id="PF13444">
    <property type="entry name" value="Acetyltransf_5"/>
    <property type="match status" value="1"/>
</dbReference>
<dbReference type="EC" id="2.3.2.30" evidence="7"/>
<evidence type="ECO:0000256" key="1">
    <source>
        <dbReference type="ARBA" id="ARBA00005189"/>
    </source>
</evidence>
<proteinExistence type="inferred from homology"/>
<sequence length="290" mass="33076">MVYVPLMPQRLTGGMMRMAWRRFDQSAASLGRIGSLEVRLARSSEEVKQAQRLRYRVFYEEMSAVANARAAFFGRDADPYDKICDHLLVLDHDAPEGPEIVGTYRLLRQEIAERRKGFYSSGEFQVAPLIDRHAGRSFLELGRSCVLKPYRTKRTVELLWHGIWSYVRRNDIDVMIGCASLEGTDPRRLAPLLGFLRSYAPTPEEWRVKALPGRGVPLDAMSAEPVNGIKVLRELPPLIKGYLRLGAYICEEAVVDWQFGTTDVFIVLPLERINTRYINYYGPDASRYAA</sequence>
<reference evidence="11 12" key="1">
    <citation type="submission" date="2016-10" db="EMBL/GenBank/DDBJ databases">
        <authorList>
            <person name="de Groot N.N."/>
        </authorList>
    </citation>
    <scope>NUCLEOTIDE SEQUENCE [LARGE SCALE GENOMIC DNA]</scope>
    <source>
        <strain evidence="11 12">ATCC 35022</strain>
    </source>
</reference>
<comment type="catalytic activity">
    <reaction evidence="10">
        <text>a (3R)-hydroxyacyl-[ACP] + L-ornithine = a lyso-ornithine lipid + holo-[ACP] + H(+)</text>
        <dbReference type="Rhea" id="RHEA:20633"/>
        <dbReference type="Rhea" id="RHEA-COMP:9685"/>
        <dbReference type="Rhea" id="RHEA-COMP:9945"/>
        <dbReference type="ChEBI" id="CHEBI:15378"/>
        <dbReference type="ChEBI" id="CHEBI:46911"/>
        <dbReference type="ChEBI" id="CHEBI:64479"/>
        <dbReference type="ChEBI" id="CHEBI:78827"/>
        <dbReference type="ChEBI" id="CHEBI:138482"/>
        <dbReference type="EC" id="2.3.2.30"/>
    </reaction>
    <physiologicalReaction direction="left-to-right" evidence="10">
        <dbReference type="Rhea" id="RHEA:20634"/>
    </physiologicalReaction>
</comment>
<accession>A0A1G6BK66</accession>
<dbReference type="STRING" id="665467.SAMN02982931_01547"/>
<evidence type="ECO:0000256" key="6">
    <source>
        <dbReference type="ARBA" id="ARBA00038095"/>
    </source>
</evidence>
<organism evidence="11 12">
    <name type="scientific">Bauldia litoralis</name>
    <dbReference type="NCBI Taxonomy" id="665467"/>
    <lineage>
        <taxon>Bacteria</taxon>
        <taxon>Pseudomonadati</taxon>
        <taxon>Pseudomonadota</taxon>
        <taxon>Alphaproteobacteria</taxon>
        <taxon>Hyphomicrobiales</taxon>
        <taxon>Kaistiaceae</taxon>
        <taxon>Bauldia</taxon>
    </lineage>
</organism>
<evidence type="ECO:0000313" key="12">
    <source>
        <dbReference type="Proteomes" id="UP000199071"/>
    </source>
</evidence>
<dbReference type="EMBL" id="FMXQ01000003">
    <property type="protein sequence ID" value="SDB20975.1"/>
    <property type="molecule type" value="Genomic_DNA"/>
</dbReference>
<dbReference type="PANTHER" id="PTHR37323:SF1">
    <property type="entry name" value="L-ORNITHINE N(ALPHA)-ACYLTRANSFERASE"/>
    <property type="match status" value="1"/>
</dbReference>
<gene>
    <name evidence="11" type="ORF">SAMN02982931_01547</name>
</gene>
<comment type="pathway">
    <text evidence="1">Lipid metabolism.</text>
</comment>
<evidence type="ECO:0000256" key="2">
    <source>
        <dbReference type="ARBA" id="ARBA00022516"/>
    </source>
</evidence>
<dbReference type="PANTHER" id="PTHR37323">
    <property type="entry name" value="GCN5-RELATED N-ACETYLTRANSFERASE"/>
    <property type="match status" value="1"/>
</dbReference>
<keyword evidence="12" id="KW-1185">Reference proteome</keyword>
<evidence type="ECO:0000256" key="10">
    <source>
        <dbReference type="ARBA" id="ARBA00047785"/>
    </source>
</evidence>
<evidence type="ECO:0000256" key="7">
    <source>
        <dbReference type="ARBA" id="ARBA00039058"/>
    </source>
</evidence>
<keyword evidence="5" id="KW-0012">Acyltransferase</keyword>
<dbReference type="AlphaFoldDB" id="A0A1G6BK66"/>
<dbReference type="Gene3D" id="3.40.630.30">
    <property type="match status" value="1"/>
</dbReference>
<protein>
    <recommendedName>
        <fullName evidence="8">L-ornithine N(alpha)-acyltransferase</fullName>
        <ecNumber evidence="7">2.3.2.30</ecNumber>
    </recommendedName>
</protein>